<accession>A0ABX0RDE8</accession>
<name>A0ABX0RDE8_9GAMM</name>
<dbReference type="InterPro" id="IPR036390">
    <property type="entry name" value="WH_DNA-bd_sf"/>
</dbReference>
<comment type="caution">
    <text evidence="1">The sequence shown here is derived from an EMBL/GenBank/DDBJ whole genome shotgun (WGS) entry which is preliminary data.</text>
</comment>
<organism evidence="1 2">
    <name type="scientific">Candidatus Pantoea multigeneris</name>
    <dbReference type="NCBI Taxonomy" id="2608357"/>
    <lineage>
        <taxon>Bacteria</taxon>
        <taxon>Pseudomonadati</taxon>
        <taxon>Pseudomonadota</taxon>
        <taxon>Gammaproteobacteria</taxon>
        <taxon>Enterobacterales</taxon>
        <taxon>Erwiniaceae</taxon>
        <taxon>Pantoea</taxon>
    </lineage>
</organism>
<dbReference type="Proteomes" id="UP001515683">
    <property type="component" value="Unassembled WGS sequence"/>
</dbReference>
<gene>
    <name evidence="1" type="ORF">F3J40_15860</name>
</gene>
<dbReference type="InterPro" id="IPR036388">
    <property type="entry name" value="WH-like_DNA-bd_sf"/>
</dbReference>
<dbReference type="SUPFAM" id="SSF46785">
    <property type="entry name" value="Winged helix' DNA-binding domain"/>
    <property type="match status" value="1"/>
</dbReference>
<evidence type="ECO:0000313" key="2">
    <source>
        <dbReference type="Proteomes" id="UP001515683"/>
    </source>
</evidence>
<dbReference type="EMBL" id="VWXF01000006">
    <property type="protein sequence ID" value="NIF23067.1"/>
    <property type="molecule type" value="Genomic_DNA"/>
</dbReference>
<sequence length="153" mass="17457">MQLSTRQTRVYMLASLLSNRKPVAASQLLAELDCSEPTLTRVLKELRESWSAEIKYSRGNQSYVLVDSGKLDKKSLRYMNEALKFNAELQTADTQSRVFLDKEKKKAVSLSLRMSVLRKIDQISLLSEITRSEAAEMIVNQGFEAVLERLRRG</sequence>
<evidence type="ECO:0000313" key="1">
    <source>
        <dbReference type="EMBL" id="NIF23067.1"/>
    </source>
</evidence>
<dbReference type="RefSeq" id="WP_026042483.1">
    <property type="nucleotide sequence ID" value="NZ_VWXF01000006.1"/>
</dbReference>
<reference evidence="1 2" key="1">
    <citation type="journal article" date="2019" name="bioRxiv">
        <title>Bacteria contribute to plant secondary compound degradation in a generalist herbivore system.</title>
        <authorList>
            <person name="Francoeur C.B."/>
            <person name="Khadempour L."/>
            <person name="Moreira-Soto R.D."/>
            <person name="Gotting K."/>
            <person name="Book A.J."/>
            <person name="Pinto-Tomas A.A."/>
            <person name="Keefover-Ring K."/>
            <person name="Currie C.R."/>
        </authorList>
    </citation>
    <scope>NUCLEOTIDE SEQUENCE [LARGE SCALE GENOMIC DNA]</scope>
    <source>
        <strain evidence="1">Acro-835</strain>
    </source>
</reference>
<proteinExistence type="predicted"/>
<dbReference type="Gene3D" id="1.10.10.10">
    <property type="entry name" value="Winged helix-like DNA-binding domain superfamily/Winged helix DNA-binding domain"/>
    <property type="match status" value="1"/>
</dbReference>
<keyword evidence="2" id="KW-1185">Reference proteome</keyword>
<protein>
    <submittedName>
        <fullName evidence="1">Tellurium resistance protein TerW</fullName>
    </submittedName>
</protein>